<reference evidence="3 4" key="3">
    <citation type="journal article" date="2017" name="G3 (Bethesda)">
        <title>Comparative analysis highlights variable genome content of wheat rusts and divergence of the mating loci.</title>
        <authorList>
            <person name="Cuomo C.A."/>
            <person name="Bakkeren G."/>
            <person name="Khalil H.B."/>
            <person name="Panwar V."/>
            <person name="Joly D."/>
            <person name="Linning R."/>
            <person name="Sakthikumar S."/>
            <person name="Song X."/>
            <person name="Adiconis X."/>
            <person name="Fan L."/>
            <person name="Goldberg J.M."/>
            <person name="Levin J.Z."/>
            <person name="Young S."/>
            <person name="Zeng Q."/>
            <person name="Anikster Y."/>
            <person name="Bruce M."/>
            <person name="Wang M."/>
            <person name="Yin C."/>
            <person name="McCallum B."/>
            <person name="Szabo L.J."/>
            <person name="Hulbert S."/>
            <person name="Chen X."/>
            <person name="Fellers J.P."/>
        </authorList>
    </citation>
    <scope>NUCLEOTIDE SEQUENCE</scope>
    <source>
        <strain evidence="4">Isolate 1-1 / race 1 (BBBD)</strain>
        <strain evidence="3">isolate 1-1 / race 1 (BBBD)</strain>
    </source>
</reference>
<dbReference type="VEuPathDB" id="FungiDB:PTTG_30205"/>
<dbReference type="AlphaFoldDB" id="A0A180FZP0"/>
<evidence type="ECO:0000313" key="4">
    <source>
        <dbReference type="Proteomes" id="UP000005240"/>
    </source>
</evidence>
<reference evidence="3" key="4">
    <citation type="submission" date="2025-05" db="UniProtKB">
        <authorList>
            <consortium name="EnsemblFungi"/>
        </authorList>
    </citation>
    <scope>IDENTIFICATION</scope>
    <source>
        <strain evidence="3">isolate 1-1 / race 1 (BBBD)</strain>
    </source>
</reference>
<dbReference type="EnsemblFungi" id="PTTG_30205-t43_1">
    <property type="protein sequence ID" value="PTTG_30205-t43_1-p1"/>
    <property type="gene ID" value="PTTG_30205"/>
</dbReference>
<evidence type="ECO:0000313" key="2">
    <source>
        <dbReference type="EMBL" id="OAV85896.1"/>
    </source>
</evidence>
<organism evidence="2">
    <name type="scientific">Puccinia triticina (isolate 1-1 / race 1 (BBBD))</name>
    <name type="common">Brown leaf rust fungus</name>
    <dbReference type="NCBI Taxonomy" id="630390"/>
    <lineage>
        <taxon>Eukaryota</taxon>
        <taxon>Fungi</taxon>
        <taxon>Dikarya</taxon>
        <taxon>Basidiomycota</taxon>
        <taxon>Pucciniomycotina</taxon>
        <taxon>Pucciniomycetes</taxon>
        <taxon>Pucciniales</taxon>
        <taxon>Pucciniaceae</taxon>
        <taxon>Puccinia</taxon>
    </lineage>
</organism>
<reference evidence="2" key="1">
    <citation type="submission" date="2009-11" db="EMBL/GenBank/DDBJ databases">
        <authorList>
            <consortium name="The Broad Institute Genome Sequencing Platform"/>
            <person name="Ward D."/>
            <person name="Feldgarden M."/>
            <person name="Earl A."/>
            <person name="Young S.K."/>
            <person name="Zeng Q."/>
            <person name="Koehrsen M."/>
            <person name="Alvarado L."/>
            <person name="Berlin A."/>
            <person name="Bochicchio J."/>
            <person name="Borenstein D."/>
            <person name="Chapman S.B."/>
            <person name="Chen Z."/>
            <person name="Engels R."/>
            <person name="Freedman E."/>
            <person name="Gellesch M."/>
            <person name="Goldberg J."/>
            <person name="Griggs A."/>
            <person name="Gujja S."/>
            <person name="Heilman E."/>
            <person name="Heiman D."/>
            <person name="Hepburn T."/>
            <person name="Howarth C."/>
            <person name="Jen D."/>
            <person name="Larson L."/>
            <person name="Lewis B."/>
            <person name="Mehta T."/>
            <person name="Park D."/>
            <person name="Pearson M."/>
            <person name="Roberts A."/>
            <person name="Saif S."/>
            <person name="Shea T."/>
            <person name="Shenoy N."/>
            <person name="Sisk P."/>
            <person name="Stolte C."/>
            <person name="Sykes S."/>
            <person name="Thomson T."/>
            <person name="Walk T."/>
            <person name="White J."/>
            <person name="Yandava C."/>
            <person name="Izard J."/>
            <person name="Baranova O.V."/>
            <person name="Blanton J.M."/>
            <person name="Tanner A.C."/>
            <person name="Dewhirst F.E."/>
            <person name="Haas B."/>
            <person name="Nusbaum C."/>
            <person name="Birren B."/>
        </authorList>
    </citation>
    <scope>NUCLEOTIDE SEQUENCE [LARGE SCALE GENOMIC DNA]</scope>
    <source>
        <strain evidence="2">1-1 BBBD Race 1</strain>
    </source>
</reference>
<feature type="compositionally biased region" description="Low complexity" evidence="1">
    <location>
        <begin position="249"/>
        <end position="263"/>
    </location>
</feature>
<evidence type="ECO:0000256" key="1">
    <source>
        <dbReference type="SAM" id="MobiDB-lite"/>
    </source>
</evidence>
<feature type="compositionally biased region" description="Polar residues" evidence="1">
    <location>
        <begin position="215"/>
        <end position="231"/>
    </location>
</feature>
<evidence type="ECO:0000313" key="3">
    <source>
        <dbReference type="EnsemblFungi" id="PTTG_30205-t43_1-p1"/>
    </source>
</evidence>
<reference evidence="2" key="2">
    <citation type="submission" date="2016-05" db="EMBL/GenBank/DDBJ databases">
        <title>Comparative analysis highlights variable genome content of wheat rusts and divergence of the mating loci.</title>
        <authorList>
            <person name="Cuomo C.A."/>
            <person name="Bakkeren G."/>
            <person name="Szabo L."/>
            <person name="Khalil H."/>
            <person name="Joly D."/>
            <person name="Goldberg J."/>
            <person name="Young S."/>
            <person name="Zeng Q."/>
            <person name="Fellers J."/>
        </authorList>
    </citation>
    <scope>NUCLEOTIDE SEQUENCE [LARGE SCALE GENOMIC DNA]</scope>
    <source>
        <strain evidence="2">1-1 BBBD Race 1</strain>
    </source>
</reference>
<dbReference type="OrthoDB" id="2505029at2759"/>
<feature type="compositionally biased region" description="Basic and acidic residues" evidence="1">
    <location>
        <begin position="320"/>
        <end position="331"/>
    </location>
</feature>
<dbReference type="Proteomes" id="UP000005240">
    <property type="component" value="Unassembled WGS sequence"/>
</dbReference>
<feature type="compositionally biased region" description="Acidic residues" evidence="1">
    <location>
        <begin position="293"/>
        <end position="302"/>
    </location>
</feature>
<gene>
    <name evidence="2" type="ORF">PTTG_30205</name>
</gene>
<feature type="region of interest" description="Disordered" evidence="1">
    <location>
        <begin position="215"/>
        <end position="331"/>
    </location>
</feature>
<sequence length="331" mass="36197">MSITRTPNHPAAFSGHFEPLAESTCESTRANQYGYVKTASYVKCGGSLDEKRENFEVQLVTNTALNNILKPNSVYFLIGKLIATNNGTTPIIVYNQESLIRTGDAGTESPDFTNKAVVTGLGLVSNRQEVVSDNPDVGSRLEVVVSHCDWDGEERAHKRFNIKYIVPGTKNLIKTHSLYQVGREVSITGQLVDFDMDTHMAVVLVSSVSVTNGHQIGRANTNHSSNPSSASGVKFTKFTPSPNKQSNIPKASAHTPSASPSAKALHEAEAKVNFSKKNDSNTILSRASSSKDEEQDEEDEPEPVVKEAPKVKRGRPRKQILKEAAKRMKKF</sequence>
<accession>A0A180FZP0</accession>
<protein>
    <submittedName>
        <fullName evidence="2 3">Uncharacterized protein</fullName>
    </submittedName>
</protein>
<keyword evidence="4" id="KW-1185">Reference proteome</keyword>
<name>A0A180FZP0_PUCT1</name>
<dbReference type="EMBL" id="ADAS02002285">
    <property type="protein sequence ID" value="OAV85896.1"/>
    <property type="molecule type" value="Genomic_DNA"/>
</dbReference>
<feature type="compositionally biased region" description="Polar residues" evidence="1">
    <location>
        <begin position="238"/>
        <end position="248"/>
    </location>
</feature>
<proteinExistence type="predicted"/>